<dbReference type="CDD" id="cd04647">
    <property type="entry name" value="LbH_MAT_like"/>
    <property type="match status" value="1"/>
</dbReference>
<dbReference type="GO" id="GO:0016746">
    <property type="term" value="F:acyltransferase activity"/>
    <property type="evidence" value="ECO:0007669"/>
    <property type="project" value="UniProtKB-KW"/>
</dbReference>
<keyword evidence="1 3" id="KW-0808">Transferase</keyword>
<dbReference type="AlphaFoldDB" id="A0A329MQL1"/>
<dbReference type="PANTHER" id="PTHR43300:SF12">
    <property type="entry name" value="CHLORAMPHENICOL ACETYLTRANSFERASE"/>
    <property type="match status" value="1"/>
</dbReference>
<dbReference type="InterPro" id="IPR011004">
    <property type="entry name" value="Trimer_LpxA-like_sf"/>
</dbReference>
<name>A0A329MQL1_9BACL</name>
<evidence type="ECO:0000256" key="1">
    <source>
        <dbReference type="ARBA" id="ARBA00022679"/>
    </source>
</evidence>
<keyword evidence="2 3" id="KW-0012">Acyltransferase</keyword>
<dbReference type="Gene3D" id="2.160.10.10">
    <property type="entry name" value="Hexapeptide repeat proteins"/>
    <property type="match status" value="1"/>
</dbReference>
<reference evidence="3 4" key="1">
    <citation type="journal article" date="2009" name="Int. J. Syst. Evol. Microbiol.">
        <title>Paenibacillus contaminans sp. nov., isolated from a contaminated laboratory plate.</title>
        <authorList>
            <person name="Chou J.H."/>
            <person name="Lee J.H."/>
            <person name="Lin M.C."/>
            <person name="Chang P.S."/>
            <person name="Arun A.B."/>
            <person name="Young C.C."/>
            <person name="Chen W.M."/>
        </authorList>
    </citation>
    <scope>NUCLEOTIDE SEQUENCE [LARGE SCALE GENOMIC DNA]</scope>
    <source>
        <strain evidence="3 4">CKOBP-6</strain>
    </source>
</reference>
<evidence type="ECO:0000313" key="3">
    <source>
        <dbReference type="EMBL" id="RAV22064.1"/>
    </source>
</evidence>
<dbReference type="Proteomes" id="UP000250369">
    <property type="component" value="Unassembled WGS sequence"/>
</dbReference>
<organism evidence="3 4">
    <name type="scientific">Paenibacillus contaminans</name>
    <dbReference type="NCBI Taxonomy" id="450362"/>
    <lineage>
        <taxon>Bacteria</taxon>
        <taxon>Bacillati</taxon>
        <taxon>Bacillota</taxon>
        <taxon>Bacilli</taxon>
        <taxon>Bacillales</taxon>
        <taxon>Paenibacillaceae</taxon>
        <taxon>Paenibacillus</taxon>
    </lineage>
</organism>
<sequence>MNNFYTHTELHELGLAGFGKNVLISRKTSIYGAKDMLIGDDVRIDDFCILSGKINIGNYIHIGTYTALYGGDKGIVIEDFANISSRVSIYSIGDDFSGETMTNPTIPENYKQVTRERVIIQKHVMIGCGSVVLPGTTLKEGSAFGALSLVNKDPNEWSINVGIPFREIKKRSRNVLELERKFKEERDYRE</sequence>
<dbReference type="PANTHER" id="PTHR43300">
    <property type="entry name" value="ACETYLTRANSFERASE"/>
    <property type="match status" value="1"/>
</dbReference>
<accession>A0A329MQL1</accession>
<keyword evidence="4" id="KW-1185">Reference proteome</keyword>
<evidence type="ECO:0000313" key="4">
    <source>
        <dbReference type="Proteomes" id="UP000250369"/>
    </source>
</evidence>
<comment type="caution">
    <text evidence="3">The sequence shown here is derived from an EMBL/GenBank/DDBJ whole genome shotgun (WGS) entry which is preliminary data.</text>
</comment>
<dbReference type="EMBL" id="QMFB01000003">
    <property type="protein sequence ID" value="RAV22064.1"/>
    <property type="molecule type" value="Genomic_DNA"/>
</dbReference>
<dbReference type="SUPFAM" id="SSF51161">
    <property type="entry name" value="Trimeric LpxA-like enzymes"/>
    <property type="match status" value="1"/>
</dbReference>
<gene>
    <name evidence="3" type="ORF">DQG23_08505</name>
</gene>
<evidence type="ECO:0000256" key="2">
    <source>
        <dbReference type="ARBA" id="ARBA00023315"/>
    </source>
</evidence>
<dbReference type="RefSeq" id="WP_113030373.1">
    <property type="nucleotide sequence ID" value="NZ_QMFB01000003.1"/>
</dbReference>
<protein>
    <submittedName>
        <fullName evidence="3">Acyltransferase</fullName>
    </submittedName>
</protein>
<dbReference type="InterPro" id="IPR050179">
    <property type="entry name" value="Trans_hexapeptide_repeat"/>
</dbReference>
<proteinExistence type="predicted"/>
<dbReference type="OrthoDB" id="9801697at2"/>